<dbReference type="RefSeq" id="XP_026203029.1">
    <property type="nucleotide sequence ID" value="XM_026347244.1"/>
</dbReference>
<evidence type="ECO:0000256" key="1">
    <source>
        <dbReference type="ARBA" id="ARBA00004202"/>
    </source>
</evidence>
<evidence type="ECO:0000256" key="8">
    <source>
        <dbReference type="SAM" id="Phobius"/>
    </source>
</evidence>
<reference evidence="9" key="2">
    <citation type="submission" date="2025-08" db="UniProtKB">
        <authorList>
            <consortium name="Ensembl"/>
        </authorList>
    </citation>
    <scope>IDENTIFICATION</scope>
</reference>
<dbReference type="STRING" id="64144.ENSATEP00000035846"/>
<dbReference type="AlphaFoldDB" id="A0A3Q1KHJ2"/>
<sequence>MMKGEDSEEVEIDLRDSDDSEEFDNGEEPQTLWRATPALEEEDNIHTTTLVEISDTKPLINVRDPRGINDCLKVSFEDVIAEPVSVRSGDRVWIWSNALFEVSRVWIYRIVTVFLAVPMAIISGFIFAILSCFHIWMVGPCIQCVLIGTRWLQSLWSIVLDIIVRPFLMSAGKCCGGLSVHLAKE</sequence>
<dbReference type="OMA" id="WMVGPCV"/>
<dbReference type="InParanoid" id="A0A3Q1KHJ2"/>
<protein>
    <recommendedName>
        <fullName evidence="6">Caveolin</fullName>
    </recommendedName>
</protein>
<feature type="region of interest" description="Disordered" evidence="7">
    <location>
        <begin position="1"/>
        <end position="29"/>
    </location>
</feature>
<reference evidence="9" key="1">
    <citation type="submission" date="2021-04" db="EMBL/GenBank/DDBJ databases">
        <authorList>
            <consortium name="Wellcome Sanger Institute Data Sharing"/>
        </authorList>
    </citation>
    <scope>NUCLEOTIDE SEQUENCE [LARGE SCALE GENOMIC DNA]</scope>
</reference>
<dbReference type="OrthoDB" id="5917823at2759"/>
<dbReference type="GeneID" id="113153559"/>
<evidence type="ECO:0000256" key="2">
    <source>
        <dbReference type="ARBA" id="ARBA00010988"/>
    </source>
</evidence>
<feature type="transmembrane region" description="Helical" evidence="8">
    <location>
        <begin position="106"/>
        <end position="137"/>
    </location>
</feature>
<dbReference type="GO" id="GO:0060090">
    <property type="term" value="F:molecular adaptor activity"/>
    <property type="evidence" value="ECO:0007669"/>
    <property type="project" value="TreeGrafter"/>
</dbReference>
<dbReference type="GO" id="GO:0000139">
    <property type="term" value="C:Golgi membrane"/>
    <property type="evidence" value="ECO:0007669"/>
    <property type="project" value="UniProtKB-SubCell"/>
</dbReference>
<evidence type="ECO:0000256" key="3">
    <source>
        <dbReference type="ARBA" id="ARBA00022475"/>
    </source>
</evidence>
<evidence type="ECO:0000256" key="5">
    <source>
        <dbReference type="ARBA" id="ARBA00023136"/>
    </source>
</evidence>
<dbReference type="PROSITE" id="PS01210">
    <property type="entry name" value="CAVEOLIN"/>
    <property type="match status" value="1"/>
</dbReference>
<evidence type="ECO:0000256" key="6">
    <source>
        <dbReference type="RuleBase" id="RU000680"/>
    </source>
</evidence>
<evidence type="ECO:0000256" key="4">
    <source>
        <dbReference type="ARBA" id="ARBA00023034"/>
    </source>
</evidence>
<dbReference type="GO" id="GO:0051480">
    <property type="term" value="P:regulation of cytosolic calcium ion concentration"/>
    <property type="evidence" value="ECO:0007669"/>
    <property type="project" value="TreeGrafter"/>
</dbReference>
<dbReference type="PANTHER" id="PTHR10844:SF29">
    <property type="entry name" value="CAVEOLIN"/>
    <property type="match status" value="1"/>
</dbReference>
<keyword evidence="8" id="KW-1133">Transmembrane helix</keyword>
<comment type="function">
    <text evidence="6">May act as a scaffolding protein within caveolar membranes. Interacts directly with G-protein alpha subunits and can functionally regulate their activity.</text>
</comment>
<accession>A0A3Q1KHJ2</accession>
<evidence type="ECO:0000256" key="7">
    <source>
        <dbReference type="SAM" id="MobiDB-lite"/>
    </source>
</evidence>
<dbReference type="Proteomes" id="UP000265040">
    <property type="component" value="Chromosome 5"/>
</dbReference>
<feature type="compositionally biased region" description="Acidic residues" evidence="7">
    <location>
        <begin position="1"/>
        <end position="11"/>
    </location>
</feature>
<keyword evidence="4 6" id="KW-0333">Golgi apparatus</keyword>
<evidence type="ECO:0000313" key="9">
    <source>
        <dbReference type="Ensembl" id="ENSATEP00000035846.1"/>
    </source>
</evidence>
<dbReference type="GO" id="GO:0005901">
    <property type="term" value="C:caveola"/>
    <property type="evidence" value="ECO:0007669"/>
    <property type="project" value="UniProtKB-SubCell"/>
</dbReference>
<organism evidence="9 10">
    <name type="scientific">Anabas testudineus</name>
    <name type="common">Climbing perch</name>
    <name type="synonym">Anthias testudineus</name>
    <dbReference type="NCBI Taxonomy" id="64144"/>
    <lineage>
        <taxon>Eukaryota</taxon>
        <taxon>Metazoa</taxon>
        <taxon>Chordata</taxon>
        <taxon>Craniata</taxon>
        <taxon>Vertebrata</taxon>
        <taxon>Euteleostomi</taxon>
        <taxon>Actinopterygii</taxon>
        <taxon>Neopterygii</taxon>
        <taxon>Teleostei</taxon>
        <taxon>Neoteleostei</taxon>
        <taxon>Acanthomorphata</taxon>
        <taxon>Anabantaria</taxon>
        <taxon>Anabantiformes</taxon>
        <taxon>Anabantoidei</taxon>
        <taxon>Anabantidae</taxon>
        <taxon>Anabas</taxon>
    </lineage>
</organism>
<keyword evidence="3 6" id="KW-1003">Cell membrane</keyword>
<dbReference type="Pfam" id="PF01146">
    <property type="entry name" value="Caveolin"/>
    <property type="match status" value="1"/>
</dbReference>
<dbReference type="GO" id="GO:0070836">
    <property type="term" value="P:caveola assembly"/>
    <property type="evidence" value="ECO:0007669"/>
    <property type="project" value="InterPro"/>
</dbReference>
<comment type="subcellular location">
    <subcellularLocation>
        <location evidence="1 6">Cell membrane</location>
        <topology evidence="1 6">Peripheral membrane protein</topology>
    </subcellularLocation>
    <subcellularLocation>
        <location evidence="6">Golgi apparatus membrane</location>
        <topology evidence="6">Peripheral membrane protein</topology>
    </subcellularLocation>
    <subcellularLocation>
        <location evidence="6">Membrane</location>
        <location evidence="6">Caveola</location>
        <topology evidence="6">Peripheral membrane protein</topology>
    </subcellularLocation>
</comment>
<dbReference type="GeneTree" id="ENSGT00950000183006"/>
<dbReference type="GO" id="GO:0005925">
    <property type="term" value="C:focal adhesion"/>
    <property type="evidence" value="ECO:0007669"/>
    <property type="project" value="TreeGrafter"/>
</dbReference>
<name>A0A3Q1KHJ2_ANATE</name>
<dbReference type="CTD" id="100136849"/>
<keyword evidence="5 6" id="KW-0472">Membrane</keyword>
<comment type="similarity">
    <text evidence="2 6">Belongs to the caveolin family.</text>
</comment>
<evidence type="ECO:0000313" key="10">
    <source>
        <dbReference type="Proteomes" id="UP000265040"/>
    </source>
</evidence>
<proteinExistence type="inferred from homology"/>
<dbReference type="GO" id="GO:0030154">
    <property type="term" value="P:cell differentiation"/>
    <property type="evidence" value="ECO:0007669"/>
    <property type="project" value="TreeGrafter"/>
</dbReference>
<feature type="compositionally biased region" description="Acidic residues" evidence="7">
    <location>
        <begin position="18"/>
        <end position="27"/>
    </location>
</feature>
<dbReference type="GO" id="GO:0042383">
    <property type="term" value="C:sarcolemma"/>
    <property type="evidence" value="ECO:0007669"/>
    <property type="project" value="TreeGrafter"/>
</dbReference>
<dbReference type="Ensembl" id="ENSATET00000036360.3">
    <property type="protein sequence ID" value="ENSATEP00000035846.1"/>
    <property type="gene ID" value="ENSATEG00000024636.3"/>
</dbReference>
<keyword evidence="10" id="KW-1185">Reference proteome</keyword>
<reference evidence="9" key="3">
    <citation type="submission" date="2025-09" db="UniProtKB">
        <authorList>
            <consortium name="Ensembl"/>
        </authorList>
    </citation>
    <scope>IDENTIFICATION</scope>
</reference>
<dbReference type="InterPro" id="IPR001612">
    <property type="entry name" value="Caveolin"/>
</dbReference>
<keyword evidence="8" id="KW-0812">Transmembrane</keyword>
<dbReference type="InterPro" id="IPR018361">
    <property type="entry name" value="Caveolin_CS"/>
</dbReference>
<dbReference type="PANTHER" id="PTHR10844">
    <property type="entry name" value="CAVEOLIN"/>
    <property type="match status" value="1"/>
</dbReference>